<dbReference type="STRING" id="91928.A0A0D2B6W5"/>
<evidence type="ECO:0000313" key="1">
    <source>
        <dbReference type="EMBL" id="KIW14658.1"/>
    </source>
</evidence>
<dbReference type="CDD" id="cd14688">
    <property type="entry name" value="bZIP_YAP"/>
    <property type="match status" value="1"/>
</dbReference>
<dbReference type="RefSeq" id="XP_016234874.1">
    <property type="nucleotide sequence ID" value="XM_016381772.1"/>
</dbReference>
<name>A0A0D2B6W5_9EURO</name>
<reference evidence="1 2" key="1">
    <citation type="submission" date="2015-01" db="EMBL/GenBank/DDBJ databases">
        <title>The Genome Sequence of Exophiala spinifera CBS89968.</title>
        <authorList>
            <consortium name="The Broad Institute Genomics Platform"/>
            <person name="Cuomo C."/>
            <person name="de Hoog S."/>
            <person name="Gorbushina A."/>
            <person name="Stielow B."/>
            <person name="Teixiera M."/>
            <person name="Abouelleil A."/>
            <person name="Chapman S.B."/>
            <person name="Priest M."/>
            <person name="Young S.K."/>
            <person name="Wortman J."/>
            <person name="Nusbaum C."/>
            <person name="Birren B."/>
        </authorList>
    </citation>
    <scope>NUCLEOTIDE SEQUENCE [LARGE SCALE GENOMIC DNA]</scope>
    <source>
        <strain evidence="1 2">CBS 89968</strain>
    </source>
</reference>
<evidence type="ECO:0000313" key="2">
    <source>
        <dbReference type="Proteomes" id="UP000053328"/>
    </source>
</evidence>
<dbReference type="PANTHER" id="PTHR38116:SF9">
    <property type="entry name" value="BZIP DOMAIN-CONTAINING PROTEIN"/>
    <property type="match status" value="1"/>
</dbReference>
<dbReference type="GeneID" id="27334525"/>
<sequence>MSIATQSASHCINSDENVSIVALLAADSEANKVSKKREYNRNAQRAFRQRRKEHLRNLEAAQAVSNSIQVENVKRLRRDFQLLSQENESLKAAYRSPAYRSPATSHISTISPSPSKDIHYGALYPDYLGSIPTNASYTPEFGPSTLYPLTTTLASSVSTIPANSVLMSPHNIHDIRRNLYTMFSPLLEISVPSTSQMHLATLAALKSTLPNPLKPTSLQLSVPHDVYIDLIPSPSLRDRLIMVGPANASSFLTDACTIACDIEDTGQIIVWGKDWLNEFSWEFCPSLLERWGGFILGPEWGQRANFWRKQRRAPIIPSYD</sequence>
<dbReference type="GO" id="GO:0003700">
    <property type="term" value="F:DNA-binding transcription factor activity"/>
    <property type="evidence" value="ECO:0007669"/>
    <property type="project" value="InterPro"/>
</dbReference>
<dbReference type="OrthoDB" id="2245989at2759"/>
<proteinExistence type="predicted"/>
<dbReference type="SUPFAM" id="SSF57959">
    <property type="entry name" value="Leucine zipper domain"/>
    <property type="match status" value="1"/>
</dbReference>
<dbReference type="Pfam" id="PF11905">
    <property type="entry name" value="DUF3425"/>
    <property type="match status" value="1"/>
</dbReference>
<dbReference type="InterPro" id="IPR021833">
    <property type="entry name" value="DUF3425"/>
</dbReference>
<organism evidence="1 2">
    <name type="scientific">Exophiala spinifera</name>
    <dbReference type="NCBI Taxonomy" id="91928"/>
    <lineage>
        <taxon>Eukaryota</taxon>
        <taxon>Fungi</taxon>
        <taxon>Dikarya</taxon>
        <taxon>Ascomycota</taxon>
        <taxon>Pezizomycotina</taxon>
        <taxon>Eurotiomycetes</taxon>
        <taxon>Chaetothyriomycetidae</taxon>
        <taxon>Chaetothyriales</taxon>
        <taxon>Herpotrichiellaceae</taxon>
        <taxon>Exophiala</taxon>
    </lineage>
</organism>
<dbReference type="HOGENOM" id="CLU_075342_0_0_1"/>
<dbReference type="InterPro" id="IPR046347">
    <property type="entry name" value="bZIP_sf"/>
</dbReference>
<dbReference type="AlphaFoldDB" id="A0A0D2B6W5"/>
<dbReference type="Proteomes" id="UP000053328">
    <property type="component" value="Unassembled WGS sequence"/>
</dbReference>
<dbReference type="EMBL" id="KN847496">
    <property type="protein sequence ID" value="KIW14658.1"/>
    <property type="molecule type" value="Genomic_DNA"/>
</dbReference>
<gene>
    <name evidence="1" type="ORF">PV08_07442</name>
</gene>
<dbReference type="PANTHER" id="PTHR38116">
    <property type="entry name" value="CHROMOSOME 7, WHOLE GENOME SHOTGUN SEQUENCE"/>
    <property type="match status" value="1"/>
</dbReference>
<dbReference type="Gene3D" id="1.20.5.170">
    <property type="match status" value="1"/>
</dbReference>
<protein>
    <recommendedName>
        <fullName evidence="3">BZIP domain-containing protein</fullName>
    </recommendedName>
</protein>
<evidence type="ECO:0008006" key="3">
    <source>
        <dbReference type="Google" id="ProtNLM"/>
    </source>
</evidence>
<keyword evidence="2" id="KW-1185">Reference proteome</keyword>
<dbReference type="VEuPathDB" id="FungiDB:PV08_07442"/>
<accession>A0A0D2B6W5</accession>